<dbReference type="Proteomes" id="UP001549145">
    <property type="component" value="Unassembled WGS sequence"/>
</dbReference>
<comment type="caution">
    <text evidence="1">The sequence shown here is derived from an EMBL/GenBank/DDBJ whole genome shotgun (WGS) entry which is preliminary data.</text>
</comment>
<accession>A0ABV2L879</accession>
<gene>
    <name evidence="1" type="ORF">ABID43_003614</name>
</gene>
<dbReference type="RefSeq" id="WP_056096895.1">
    <property type="nucleotide sequence ID" value="NZ_BPQL01000070.1"/>
</dbReference>
<sequence>MKRYTPESPELISYLAEMIEPAKANIGMIAQEPIPADALNILMANGDVVYGYWPEPDPTKHNIGGYGVAVLKGQAILDKRREPGEEIDLVSVPVMFREKAEAHAAWQVFGEGRTLHS</sequence>
<evidence type="ECO:0000313" key="2">
    <source>
        <dbReference type="Proteomes" id="UP001549145"/>
    </source>
</evidence>
<dbReference type="EMBL" id="JBEPMM010000011">
    <property type="protein sequence ID" value="MET3694059.1"/>
    <property type="molecule type" value="Genomic_DNA"/>
</dbReference>
<name>A0ABV2L879_9HYPH</name>
<proteinExistence type="predicted"/>
<reference evidence="1 2" key="1">
    <citation type="submission" date="2024-06" db="EMBL/GenBank/DDBJ databases">
        <title>Genomic Encyclopedia of Type Strains, Phase IV (KMG-IV): sequencing the most valuable type-strain genomes for metagenomic binning, comparative biology and taxonomic classification.</title>
        <authorList>
            <person name="Goeker M."/>
        </authorList>
    </citation>
    <scope>NUCLEOTIDE SEQUENCE [LARGE SCALE GENOMIC DNA]</scope>
    <source>
        <strain evidence="1 2">DSM 21331</strain>
    </source>
</reference>
<protein>
    <submittedName>
        <fullName evidence="1">Uncharacterized protein</fullName>
    </submittedName>
</protein>
<evidence type="ECO:0000313" key="1">
    <source>
        <dbReference type="EMBL" id="MET3694059.1"/>
    </source>
</evidence>
<organism evidence="1 2">
    <name type="scientific">Methylobacterium goesingense</name>
    <dbReference type="NCBI Taxonomy" id="243690"/>
    <lineage>
        <taxon>Bacteria</taxon>
        <taxon>Pseudomonadati</taxon>
        <taxon>Pseudomonadota</taxon>
        <taxon>Alphaproteobacteria</taxon>
        <taxon>Hyphomicrobiales</taxon>
        <taxon>Methylobacteriaceae</taxon>
        <taxon>Methylobacterium</taxon>
    </lineage>
</organism>
<keyword evidence="2" id="KW-1185">Reference proteome</keyword>